<organism evidence="1 2">
    <name type="scientific">Stygiolobus caldivivus</name>
    <dbReference type="NCBI Taxonomy" id="2824673"/>
    <lineage>
        <taxon>Archaea</taxon>
        <taxon>Thermoproteota</taxon>
        <taxon>Thermoprotei</taxon>
        <taxon>Sulfolobales</taxon>
        <taxon>Sulfolobaceae</taxon>
        <taxon>Stygiolobus</taxon>
    </lineage>
</organism>
<sequence>MMKRLLLLSISVLLLLSVIASSQVSQVTTITARSKSVNVYSVVPYDNGILATFSCINASISKITHGSLTSPL</sequence>
<dbReference type="RefSeq" id="WP_221289843.1">
    <property type="nucleotide sequence ID" value="NZ_AP024597.1"/>
</dbReference>
<dbReference type="AlphaFoldDB" id="A0A8D5ZJ35"/>
<accession>A0A8D5ZJ35</accession>
<reference evidence="1 2" key="1">
    <citation type="submission" date="2021-04" db="EMBL/GenBank/DDBJ databases">
        <title>Complete genome sequence of Stygiolobus sp. KN-1.</title>
        <authorList>
            <person name="Nakamura K."/>
            <person name="Sakai H."/>
            <person name="Kurosawa N."/>
        </authorList>
    </citation>
    <scope>NUCLEOTIDE SEQUENCE [LARGE SCALE GENOMIC DNA]</scope>
    <source>
        <strain evidence="1 2">KN-1</strain>
    </source>
</reference>
<dbReference type="GeneID" id="66162849"/>
<gene>
    <name evidence="1" type="ORF">KN1_11090</name>
</gene>
<proteinExistence type="predicted"/>
<name>A0A8D5ZJ35_9CREN</name>
<protein>
    <submittedName>
        <fullName evidence="1">Uncharacterized protein</fullName>
    </submittedName>
</protein>
<dbReference type="EMBL" id="AP024597">
    <property type="protein sequence ID" value="BCU69812.1"/>
    <property type="molecule type" value="Genomic_DNA"/>
</dbReference>
<evidence type="ECO:0000313" key="2">
    <source>
        <dbReference type="Proteomes" id="UP000825123"/>
    </source>
</evidence>
<dbReference type="Proteomes" id="UP000825123">
    <property type="component" value="Chromosome"/>
</dbReference>
<evidence type="ECO:0000313" key="1">
    <source>
        <dbReference type="EMBL" id="BCU69812.1"/>
    </source>
</evidence>
<keyword evidence="2" id="KW-1185">Reference proteome</keyword>
<dbReference type="KEGG" id="csty:KN1_11090"/>